<dbReference type="InterPro" id="IPR007809">
    <property type="entry name" value="FlgN-like"/>
</dbReference>
<evidence type="ECO:0000256" key="1">
    <source>
        <dbReference type="ARBA" id="ARBA00002397"/>
    </source>
</evidence>
<name>A0ABT2BIK4_9BURK</name>
<evidence type="ECO:0000313" key="4">
    <source>
        <dbReference type="EMBL" id="MCS0608324.1"/>
    </source>
</evidence>
<keyword evidence="4" id="KW-0966">Cell projection</keyword>
<sequence length="142" mass="15549">MSRMTRDQARAQLASDVRADLAAVGAMLEMLDRQFAAALRHKSAELAALTAELAPALDAMEARRVRRVSLVRALHGRAAAMADLIAALPPAAQTGLAADWEELERRVRACKEATARNTALMTEQFSVMQRVLHGEEQIYAPR</sequence>
<comment type="similarity">
    <text evidence="2">Belongs to the FlgN family.</text>
</comment>
<dbReference type="Pfam" id="PF05130">
    <property type="entry name" value="FlgN"/>
    <property type="match status" value="1"/>
</dbReference>
<dbReference type="Gene3D" id="1.20.58.300">
    <property type="entry name" value="FlgN-like"/>
    <property type="match status" value="1"/>
</dbReference>
<protein>
    <submittedName>
        <fullName evidence="4">Flagellar protein FlgN</fullName>
    </submittedName>
</protein>
<accession>A0ABT2BIK4</accession>
<gene>
    <name evidence="4" type="ORF">NX773_09115</name>
</gene>
<evidence type="ECO:0000256" key="2">
    <source>
        <dbReference type="ARBA" id="ARBA00007703"/>
    </source>
</evidence>
<evidence type="ECO:0000313" key="5">
    <source>
        <dbReference type="Proteomes" id="UP001205861"/>
    </source>
</evidence>
<dbReference type="EMBL" id="JANUGV010000002">
    <property type="protein sequence ID" value="MCS0608324.1"/>
    <property type="molecule type" value="Genomic_DNA"/>
</dbReference>
<dbReference type="RefSeq" id="WP_258856032.1">
    <property type="nucleotide sequence ID" value="NZ_JANUGV010000002.1"/>
</dbReference>
<reference evidence="4 5" key="1">
    <citation type="submission" date="2022-08" db="EMBL/GenBank/DDBJ databases">
        <title>Reclassification of Massilia species as members of the genera Telluria, Duganella, Pseudoduganella, Mokoshia gen. nov. and Zemynaea gen. nov. using orthogonal and non-orthogonal genome-based approaches.</title>
        <authorList>
            <person name="Bowman J.P."/>
        </authorList>
    </citation>
    <scope>NUCLEOTIDE SEQUENCE [LARGE SCALE GENOMIC DNA]</scope>
    <source>
        <strain evidence="4 5">JCM 31607</strain>
    </source>
</reference>
<proteinExistence type="inferred from homology"/>
<dbReference type="Proteomes" id="UP001205861">
    <property type="component" value="Unassembled WGS sequence"/>
</dbReference>
<keyword evidence="3" id="KW-1005">Bacterial flagellum biogenesis</keyword>
<evidence type="ECO:0000256" key="3">
    <source>
        <dbReference type="ARBA" id="ARBA00022795"/>
    </source>
</evidence>
<keyword evidence="5" id="KW-1185">Reference proteome</keyword>
<comment type="caution">
    <text evidence="4">The sequence shown here is derived from an EMBL/GenBank/DDBJ whole genome shotgun (WGS) entry which is preliminary data.</text>
</comment>
<keyword evidence="4" id="KW-0282">Flagellum</keyword>
<comment type="function">
    <text evidence="1">Required for the efficient initiation of filament assembly.</text>
</comment>
<organism evidence="4 5">
    <name type="scientific">Massilia solisilvae</name>
    <dbReference type="NCBI Taxonomy" id="1811225"/>
    <lineage>
        <taxon>Bacteria</taxon>
        <taxon>Pseudomonadati</taxon>
        <taxon>Pseudomonadota</taxon>
        <taxon>Betaproteobacteria</taxon>
        <taxon>Burkholderiales</taxon>
        <taxon>Oxalobacteraceae</taxon>
        <taxon>Telluria group</taxon>
        <taxon>Massilia</taxon>
    </lineage>
</organism>
<keyword evidence="4" id="KW-0969">Cilium</keyword>
<dbReference type="SUPFAM" id="SSF140566">
    <property type="entry name" value="FlgN-like"/>
    <property type="match status" value="1"/>
</dbReference>
<dbReference type="InterPro" id="IPR036679">
    <property type="entry name" value="FlgN-like_sf"/>
</dbReference>